<gene>
    <name evidence="1" type="ORF">HII31_05580</name>
</gene>
<accession>A0A8H6VHY3</accession>
<reference evidence="1" key="1">
    <citation type="submission" date="2020-04" db="EMBL/GenBank/DDBJ databases">
        <title>Draft genome resource of the tomato pathogen Pseudocercospora fuligena.</title>
        <authorList>
            <person name="Zaccaron A."/>
        </authorList>
    </citation>
    <scope>NUCLEOTIDE SEQUENCE</scope>
    <source>
        <strain evidence="1">PF001</strain>
    </source>
</reference>
<keyword evidence="2" id="KW-1185">Reference proteome</keyword>
<dbReference type="PANTHER" id="PTHR38886:SF1">
    <property type="entry name" value="NACHT-NTPASE AND P-LOOP NTPASES N-TERMINAL DOMAIN-CONTAINING PROTEIN"/>
    <property type="match status" value="1"/>
</dbReference>
<dbReference type="AlphaFoldDB" id="A0A8H6VHY3"/>
<dbReference type="EMBL" id="JABCIY010000095">
    <property type="protein sequence ID" value="KAF7193078.1"/>
    <property type="molecule type" value="Genomic_DNA"/>
</dbReference>
<dbReference type="OrthoDB" id="3045089at2759"/>
<dbReference type="PANTHER" id="PTHR38886">
    <property type="entry name" value="SESA DOMAIN-CONTAINING PROTEIN"/>
    <property type="match status" value="1"/>
</dbReference>
<protein>
    <recommendedName>
        <fullName evidence="3">Fungal N-terminal domain-containing protein</fullName>
    </recommendedName>
</protein>
<name>A0A8H6VHY3_9PEZI</name>
<evidence type="ECO:0000313" key="2">
    <source>
        <dbReference type="Proteomes" id="UP000660729"/>
    </source>
</evidence>
<dbReference type="Proteomes" id="UP000660729">
    <property type="component" value="Unassembled WGS sequence"/>
</dbReference>
<proteinExistence type="predicted"/>
<evidence type="ECO:0008006" key="3">
    <source>
        <dbReference type="Google" id="ProtNLM"/>
    </source>
</evidence>
<evidence type="ECO:0000313" key="1">
    <source>
        <dbReference type="EMBL" id="KAF7193078.1"/>
    </source>
</evidence>
<sequence>MVAPAFGFSVGDFIAGIQVAKKAFDALDDTRGATSEYQAAALELDKLDALLRRVQAFDGQDVDADILHLLTILAKTCQIPVLKFLKKIEPLKKHLSAATSRKGSLSGIAKSAAAKFKWALLVKDALVELKASIAPCLIDIDILLQLIAMYGLHKQKDWPELANGPAANTSQSKARIPEKQSRSLKHYSATCKTLTRSSSAAWLDAATCRI</sequence>
<organism evidence="1 2">
    <name type="scientific">Pseudocercospora fuligena</name>
    <dbReference type="NCBI Taxonomy" id="685502"/>
    <lineage>
        <taxon>Eukaryota</taxon>
        <taxon>Fungi</taxon>
        <taxon>Dikarya</taxon>
        <taxon>Ascomycota</taxon>
        <taxon>Pezizomycotina</taxon>
        <taxon>Dothideomycetes</taxon>
        <taxon>Dothideomycetidae</taxon>
        <taxon>Mycosphaerellales</taxon>
        <taxon>Mycosphaerellaceae</taxon>
        <taxon>Pseudocercospora</taxon>
    </lineage>
</organism>
<comment type="caution">
    <text evidence="1">The sequence shown here is derived from an EMBL/GenBank/DDBJ whole genome shotgun (WGS) entry which is preliminary data.</text>
</comment>